<dbReference type="PANTHER" id="PTHR10695">
    <property type="entry name" value="DEPHOSPHO-COA KINASE-RELATED"/>
    <property type="match status" value="1"/>
</dbReference>
<keyword evidence="5 7" id="KW-0418">Kinase</keyword>
<dbReference type="GO" id="GO:0015937">
    <property type="term" value="P:coenzyme A biosynthetic process"/>
    <property type="evidence" value="ECO:0007669"/>
    <property type="project" value="UniProtKB-UniRule"/>
</dbReference>
<dbReference type="PANTHER" id="PTHR10695:SF46">
    <property type="entry name" value="BIFUNCTIONAL COENZYME A SYNTHASE-RELATED"/>
    <property type="match status" value="1"/>
</dbReference>
<dbReference type="EMBL" id="CP006745">
    <property type="protein sequence ID" value="AHC73255.1"/>
    <property type="molecule type" value="Genomic_DNA"/>
</dbReference>
<dbReference type="PATRIC" id="fig|1401328.3.peg.3"/>
<comment type="pathway">
    <text evidence="5">Cofactor biosynthesis; coenzyme A biosynthesis; CoA from (R)-pantothenate: step 5/5.</text>
</comment>
<sequence length="221" mass="25305">MIIIGLTGSIGMGKTTTARMFRRFRIPIHDSDFAVHSMMGQDGEAVACIERAFPGVVKNGVVNRNVLSSIVFKNPEALFLLESIVHPIVANQIILFLRNCQRLRCPIVVLDVPLLLEKDLHFICDLVVVVSAPSFIQRQRVLARPEITQELLVKILSKQISDYKKRQFSDQIIYTGLGKAYAMRLVKQKLIRISQNKRKRQLSNYKRSKCEKLYLIRKQRG</sequence>
<evidence type="ECO:0000256" key="3">
    <source>
        <dbReference type="ARBA" id="ARBA00022840"/>
    </source>
</evidence>
<dbReference type="OrthoDB" id="9812943at2"/>
<keyword evidence="2 5" id="KW-0547">Nucleotide-binding</keyword>
<gene>
    <name evidence="5 7" type="primary">coaE</name>
    <name evidence="7" type="ORF">P856_3</name>
</gene>
<dbReference type="InterPro" id="IPR001977">
    <property type="entry name" value="Depp_CoAkinase"/>
</dbReference>
<dbReference type="Gene3D" id="3.40.50.300">
    <property type="entry name" value="P-loop containing nucleotide triphosphate hydrolases"/>
    <property type="match status" value="1"/>
</dbReference>
<comment type="similarity">
    <text evidence="1 5">Belongs to the CoaE family.</text>
</comment>
<dbReference type="CDD" id="cd02022">
    <property type="entry name" value="DPCK"/>
    <property type="match status" value="1"/>
</dbReference>
<keyword evidence="8" id="KW-1185">Reference proteome</keyword>
<comment type="catalytic activity">
    <reaction evidence="5">
        <text>3'-dephospho-CoA + ATP = ADP + CoA + H(+)</text>
        <dbReference type="Rhea" id="RHEA:18245"/>
        <dbReference type="ChEBI" id="CHEBI:15378"/>
        <dbReference type="ChEBI" id="CHEBI:30616"/>
        <dbReference type="ChEBI" id="CHEBI:57287"/>
        <dbReference type="ChEBI" id="CHEBI:57328"/>
        <dbReference type="ChEBI" id="CHEBI:456216"/>
        <dbReference type="EC" id="2.7.1.24"/>
    </reaction>
</comment>
<dbReference type="eggNOG" id="COG0237">
    <property type="taxonomic scope" value="Bacteria"/>
</dbReference>
<dbReference type="RefSeq" id="WP_025300143.1">
    <property type="nucleotide sequence ID" value="NZ_CP006745.1"/>
</dbReference>
<dbReference type="KEGG" id="efk:P856_3"/>
<keyword evidence="4 5" id="KW-0173">Coenzyme A biosynthesis</keyword>
<keyword evidence="5" id="KW-0808">Transferase</keyword>
<comment type="subcellular location">
    <subcellularLocation>
        <location evidence="5">Cytoplasm</location>
    </subcellularLocation>
</comment>
<dbReference type="NCBIfam" id="TIGR00152">
    <property type="entry name" value="dephospho-CoA kinase"/>
    <property type="match status" value="1"/>
</dbReference>
<feature type="binding site" evidence="5">
    <location>
        <begin position="11"/>
        <end position="16"/>
    </location>
    <ligand>
        <name>ATP</name>
        <dbReference type="ChEBI" id="CHEBI:30616"/>
    </ligand>
</feature>
<dbReference type="Proteomes" id="UP000018700">
    <property type="component" value="Chromosome"/>
</dbReference>
<dbReference type="GO" id="GO:0005737">
    <property type="term" value="C:cytoplasm"/>
    <property type="evidence" value="ECO:0007669"/>
    <property type="project" value="UniProtKB-SubCell"/>
</dbReference>
<comment type="function">
    <text evidence="5">Catalyzes the phosphorylation of the 3'-hydroxyl group of dephosphocoenzyme A to form coenzyme A.</text>
</comment>
<evidence type="ECO:0000256" key="2">
    <source>
        <dbReference type="ARBA" id="ARBA00022741"/>
    </source>
</evidence>
<dbReference type="HOGENOM" id="CLU_057180_3_0_5"/>
<dbReference type="STRING" id="1401328.P856_3"/>
<dbReference type="SUPFAM" id="SSF52540">
    <property type="entry name" value="P-loop containing nucleoside triphosphate hydrolases"/>
    <property type="match status" value="1"/>
</dbReference>
<accession>V9TVB9</accession>
<name>V9TVB9_9PROT</name>
<keyword evidence="5" id="KW-0963">Cytoplasm</keyword>
<evidence type="ECO:0000256" key="4">
    <source>
        <dbReference type="ARBA" id="ARBA00022993"/>
    </source>
</evidence>
<evidence type="ECO:0000256" key="5">
    <source>
        <dbReference type="HAMAP-Rule" id="MF_00376"/>
    </source>
</evidence>
<dbReference type="Pfam" id="PF01121">
    <property type="entry name" value="CoaE"/>
    <property type="match status" value="1"/>
</dbReference>
<dbReference type="GO" id="GO:0005524">
    <property type="term" value="F:ATP binding"/>
    <property type="evidence" value="ECO:0007669"/>
    <property type="project" value="UniProtKB-UniRule"/>
</dbReference>
<dbReference type="HAMAP" id="MF_00376">
    <property type="entry name" value="Dephospho_CoA_kinase"/>
    <property type="match status" value="1"/>
</dbReference>
<evidence type="ECO:0000313" key="7">
    <source>
        <dbReference type="EMBL" id="AHC73255.1"/>
    </source>
</evidence>
<reference evidence="7 8" key="1">
    <citation type="journal article" date="2013" name="PLoS ONE">
        <title>Bacterial endosymbiosis in a chordate host: long-term co-evolution and conservation of secondary metabolism.</title>
        <authorList>
            <person name="Kwan J.C."/>
            <person name="Schmidt E.W."/>
        </authorList>
    </citation>
    <scope>NUCLEOTIDE SEQUENCE [LARGE SCALE GENOMIC DNA]</scope>
    <source>
        <strain evidence="8">faulkneri L5</strain>
    </source>
</reference>
<dbReference type="GO" id="GO:0004140">
    <property type="term" value="F:dephospho-CoA kinase activity"/>
    <property type="evidence" value="ECO:0007669"/>
    <property type="project" value="UniProtKB-UniRule"/>
</dbReference>
<dbReference type="InterPro" id="IPR027417">
    <property type="entry name" value="P-loop_NTPase"/>
</dbReference>
<dbReference type="UniPathway" id="UPA00241">
    <property type="reaction ID" value="UER00356"/>
</dbReference>
<evidence type="ECO:0000256" key="6">
    <source>
        <dbReference type="NCBIfam" id="TIGR00152"/>
    </source>
</evidence>
<dbReference type="AlphaFoldDB" id="V9TVB9"/>
<protein>
    <recommendedName>
        <fullName evidence="5 6">Dephospho-CoA kinase</fullName>
        <ecNumber evidence="5 6">2.7.1.24</ecNumber>
    </recommendedName>
    <alternativeName>
        <fullName evidence="5">Dephosphocoenzyme A kinase</fullName>
    </alternativeName>
</protein>
<dbReference type="PROSITE" id="PS51219">
    <property type="entry name" value="DPCK"/>
    <property type="match status" value="1"/>
</dbReference>
<proteinExistence type="inferred from homology"/>
<keyword evidence="3 5" id="KW-0067">ATP-binding</keyword>
<dbReference type="EC" id="2.7.1.24" evidence="5 6"/>
<evidence type="ECO:0000256" key="1">
    <source>
        <dbReference type="ARBA" id="ARBA00009018"/>
    </source>
</evidence>
<evidence type="ECO:0000313" key="8">
    <source>
        <dbReference type="Proteomes" id="UP000018700"/>
    </source>
</evidence>
<organism evidence="7 8">
    <name type="scientific">Candidatus Endolissoclinum faulkneri L5</name>
    <dbReference type="NCBI Taxonomy" id="1401328"/>
    <lineage>
        <taxon>Bacteria</taxon>
        <taxon>Pseudomonadati</taxon>
        <taxon>Pseudomonadota</taxon>
        <taxon>Alphaproteobacteria</taxon>
        <taxon>Rhodospirillales</taxon>
        <taxon>Rhodospirillaceae</taxon>
        <taxon>Candidatus Endolissoclinum</taxon>
    </lineage>
</organism>